<evidence type="ECO:0000313" key="4">
    <source>
        <dbReference type="Proteomes" id="UP000051264"/>
    </source>
</evidence>
<comment type="caution">
    <text evidence="3">The sequence shown here is derived from an EMBL/GenBank/DDBJ whole genome shotgun (WGS) entry which is preliminary data.</text>
</comment>
<proteinExistence type="predicted"/>
<dbReference type="eggNOG" id="COG0618">
    <property type="taxonomic scope" value="Bacteria"/>
</dbReference>
<evidence type="ECO:0000259" key="1">
    <source>
        <dbReference type="Pfam" id="PF01368"/>
    </source>
</evidence>
<protein>
    <recommendedName>
        <fullName evidence="5">Phosphoesterase, DHH family protein</fullName>
    </recommendedName>
</protein>
<sequence length="318" mass="34924">MTIPEQIMAKIEAYDTIIIHRHVHPDPDAIGSQVGLAEVIRNSFPTKKVYQVGSDTGDLAWLANVQRIDETTYQGALVITTDAANSPRISGDHYQDGAYLIKIDHHPNDDPYGDLNWVLPEASSTSEIIIDIVNDSQGRLQFNDAAARVLYAGMVGDTGRFMFDSTSPHTMNCAAQMMTFDIQHAKINQRMNEITLEQAKLQGYLFDQLQVNQHHVAYLVVSQATQARLHVSAQQVHSIVGTPGRLRGVLTWVTFVEQDDGAYRVHFRSKGPVINELAKQHAGGGHPMASGANAADQAEIEQIIAELSALADAYQAAQ</sequence>
<dbReference type="PATRIC" id="fig|1423747.3.peg.437"/>
<dbReference type="OrthoDB" id="9803668at2"/>
<dbReference type="Gene3D" id="3.90.1640.10">
    <property type="entry name" value="inorganic pyrophosphatase (n-terminal core)"/>
    <property type="match status" value="1"/>
</dbReference>
<accession>A0A0R1RN32</accession>
<evidence type="ECO:0000313" key="3">
    <source>
        <dbReference type="EMBL" id="KRL58375.1"/>
    </source>
</evidence>
<dbReference type="InterPro" id="IPR051319">
    <property type="entry name" value="Oligoribo/pAp-PDE_c-di-AMP_PDE"/>
</dbReference>
<dbReference type="PANTHER" id="PTHR47618:SF1">
    <property type="entry name" value="BIFUNCTIONAL OLIGORIBONUCLEASE AND PAP PHOSPHATASE NRNA"/>
    <property type="match status" value="1"/>
</dbReference>
<name>A0A0R1RN32_9LACO</name>
<evidence type="ECO:0000259" key="2">
    <source>
        <dbReference type="Pfam" id="PF02272"/>
    </source>
</evidence>
<dbReference type="EMBL" id="AZEX01000071">
    <property type="protein sequence ID" value="KRL58375.1"/>
    <property type="molecule type" value="Genomic_DNA"/>
</dbReference>
<dbReference type="InterPro" id="IPR001667">
    <property type="entry name" value="DDH_dom"/>
</dbReference>
<dbReference type="InterPro" id="IPR038763">
    <property type="entry name" value="DHH_sf"/>
</dbReference>
<dbReference type="Pfam" id="PF02272">
    <property type="entry name" value="DHHA1"/>
    <property type="match status" value="1"/>
</dbReference>
<dbReference type="Proteomes" id="UP000051264">
    <property type="component" value="Unassembled WGS sequence"/>
</dbReference>
<dbReference type="Pfam" id="PF01368">
    <property type="entry name" value="DHH"/>
    <property type="match status" value="1"/>
</dbReference>
<dbReference type="STRING" id="1423747.FC69_GL000429"/>
<dbReference type="AlphaFoldDB" id="A0A0R1RN32"/>
<gene>
    <name evidence="3" type="ORF">FC69_GL000429</name>
</gene>
<dbReference type="Gene3D" id="3.10.310.30">
    <property type="match status" value="1"/>
</dbReference>
<feature type="domain" description="DDH" evidence="1">
    <location>
        <begin position="17"/>
        <end position="154"/>
    </location>
</feature>
<dbReference type="SUPFAM" id="SSF64182">
    <property type="entry name" value="DHH phosphoesterases"/>
    <property type="match status" value="1"/>
</dbReference>
<dbReference type="PANTHER" id="PTHR47618">
    <property type="entry name" value="BIFUNCTIONAL OLIGORIBONUCLEASE AND PAP PHOSPHATASE NRNA"/>
    <property type="match status" value="1"/>
</dbReference>
<evidence type="ECO:0008006" key="5">
    <source>
        <dbReference type="Google" id="ProtNLM"/>
    </source>
</evidence>
<feature type="domain" description="DHHA1" evidence="2">
    <location>
        <begin position="228"/>
        <end position="310"/>
    </location>
</feature>
<dbReference type="InterPro" id="IPR003156">
    <property type="entry name" value="DHHA1_dom"/>
</dbReference>
<reference evidence="3 4" key="1">
    <citation type="journal article" date="2015" name="Genome Announc.">
        <title>Expanding the biotechnology potential of lactobacilli through comparative genomics of 213 strains and associated genera.</title>
        <authorList>
            <person name="Sun Z."/>
            <person name="Harris H.M."/>
            <person name="McCann A."/>
            <person name="Guo C."/>
            <person name="Argimon S."/>
            <person name="Zhang W."/>
            <person name="Yang X."/>
            <person name="Jeffery I.B."/>
            <person name="Cooney J.C."/>
            <person name="Kagawa T.F."/>
            <person name="Liu W."/>
            <person name="Song Y."/>
            <person name="Salvetti E."/>
            <person name="Wrobel A."/>
            <person name="Rasinkangas P."/>
            <person name="Parkhill J."/>
            <person name="Rea M.C."/>
            <person name="O'Sullivan O."/>
            <person name="Ritari J."/>
            <person name="Douillard F.P."/>
            <person name="Paul Ross R."/>
            <person name="Yang R."/>
            <person name="Briner A.E."/>
            <person name="Felis G.E."/>
            <person name="de Vos W.M."/>
            <person name="Barrangou R."/>
            <person name="Klaenhammer T.R."/>
            <person name="Caufield P.W."/>
            <person name="Cui Y."/>
            <person name="Zhang H."/>
            <person name="O'Toole P.W."/>
        </authorList>
    </citation>
    <scope>NUCLEOTIDE SEQUENCE [LARGE SCALE GENOMIC DNA]</scope>
    <source>
        <strain evidence="3 4">DSM 14340</strain>
    </source>
</reference>
<dbReference type="RefSeq" id="WP_056950793.1">
    <property type="nucleotide sequence ID" value="NZ_AZEX01000071.1"/>
</dbReference>
<dbReference type="GO" id="GO:0003676">
    <property type="term" value="F:nucleic acid binding"/>
    <property type="evidence" value="ECO:0007669"/>
    <property type="project" value="InterPro"/>
</dbReference>
<organism evidence="3 4">
    <name type="scientific">Latilactobacillus fuchuensis DSM 14340 = JCM 11249</name>
    <dbReference type="NCBI Taxonomy" id="1423747"/>
    <lineage>
        <taxon>Bacteria</taxon>
        <taxon>Bacillati</taxon>
        <taxon>Bacillota</taxon>
        <taxon>Bacilli</taxon>
        <taxon>Lactobacillales</taxon>
        <taxon>Lactobacillaceae</taxon>
        <taxon>Latilactobacillus</taxon>
    </lineage>
</organism>